<evidence type="ECO:0000256" key="1">
    <source>
        <dbReference type="SAM" id="MobiDB-lite"/>
    </source>
</evidence>
<dbReference type="AlphaFoldDB" id="A0A0E9MN91"/>
<name>A0A0E9MN91_9SPHN</name>
<accession>A0A0E9MN91</accession>
<keyword evidence="3" id="KW-1185">Reference proteome</keyword>
<comment type="caution">
    <text evidence="2">The sequence shown here is derived from an EMBL/GenBank/DDBJ whole genome shotgun (WGS) entry which is preliminary data.</text>
</comment>
<organism evidence="2 3">
    <name type="scientific">Sphingomonas changbaiensis NBRC 104936</name>
    <dbReference type="NCBI Taxonomy" id="1219043"/>
    <lineage>
        <taxon>Bacteria</taxon>
        <taxon>Pseudomonadati</taxon>
        <taxon>Pseudomonadota</taxon>
        <taxon>Alphaproteobacteria</taxon>
        <taxon>Sphingomonadales</taxon>
        <taxon>Sphingomonadaceae</taxon>
        <taxon>Sphingomonas</taxon>
    </lineage>
</organism>
<gene>
    <name evidence="2" type="ORF">SCH01S_23_00080</name>
</gene>
<feature type="region of interest" description="Disordered" evidence="1">
    <location>
        <begin position="50"/>
        <end position="69"/>
    </location>
</feature>
<dbReference type="STRING" id="1219043.SCH01S_23_00080"/>
<proteinExistence type="predicted"/>
<dbReference type="Proteomes" id="UP000033202">
    <property type="component" value="Unassembled WGS sequence"/>
</dbReference>
<dbReference type="EMBL" id="BBWU01000023">
    <property type="protein sequence ID" value="GAO38968.1"/>
    <property type="molecule type" value="Genomic_DNA"/>
</dbReference>
<sequence>MTGPDRSFVAASVAFVASVQYARPKCAYPTIGSRTVSDVVKPNHPKPLAPAVGKFGEFSKDGGGEGRRPTGCPSLEQFETRFLFANDQKHPPHAA</sequence>
<evidence type="ECO:0000313" key="2">
    <source>
        <dbReference type="EMBL" id="GAO38968.1"/>
    </source>
</evidence>
<evidence type="ECO:0000313" key="3">
    <source>
        <dbReference type="Proteomes" id="UP000033202"/>
    </source>
</evidence>
<reference evidence="2 3" key="1">
    <citation type="submission" date="2015-04" db="EMBL/GenBank/DDBJ databases">
        <title>Whole genome shotgun sequence of Sphingomonas changbaiensis NBRC 104936.</title>
        <authorList>
            <person name="Katano-Makiyama Y."/>
            <person name="Hosoyama A."/>
            <person name="Hashimoto M."/>
            <person name="Noguchi M."/>
            <person name="Tsuchikane K."/>
            <person name="Ohji S."/>
            <person name="Yamazoe A."/>
            <person name="Ichikawa N."/>
            <person name="Kimura A."/>
            <person name="Fujita N."/>
        </authorList>
    </citation>
    <scope>NUCLEOTIDE SEQUENCE [LARGE SCALE GENOMIC DNA]</scope>
    <source>
        <strain evidence="2 3">NBRC 104936</strain>
    </source>
</reference>
<feature type="compositionally biased region" description="Basic and acidic residues" evidence="1">
    <location>
        <begin position="57"/>
        <end position="68"/>
    </location>
</feature>
<protein>
    <submittedName>
        <fullName evidence="2">Uncharacterized protein</fullName>
    </submittedName>
</protein>